<proteinExistence type="predicted"/>
<dbReference type="RefSeq" id="WP_007070132.1">
    <property type="nucleotide sequence ID" value="NZ_GG698602.1"/>
</dbReference>
<gene>
    <name evidence="1" type="ORF">GCWU000321_01186</name>
</gene>
<dbReference type="STRING" id="592028.GCWU000321_01186"/>
<dbReference type="OrthoDB" id="1149251at2"/>
<evidence type="ECO:0000313" key="2">
    <source>
        <dbReference type="Proteomes" id="UP000004736"/>
    </source>
</evidence>
<keyword evidence="2" id="KW-1185">Reference proteome</keyword>
<dbReference type="Proteomes" id="UP000004736">
    <property type="component" value="Unassembled WGS sequence"/>
</dbReference>
<name>C9LNR3_9FIRM</name>
<evidence type="ECO:0000313" key="1">
    <source>
        <dbReference type="EMBL" id="EEW97199.1"/>
    </source>
</evidence>
<dbReference type="eggNOG" id="ENOG5032VMC">
    <property type="taxonomic scope" value="Bacteria"/>
</dbReference>
<protein>
    <submittedName>
        <fullName evidence="1">Uncharacterized protein</fullName>
    </submittedName>
</protein>
<organism evidence="1 2">
    <name type="scientific">Dialister invisus DSM 15470</name>
    <dbReference type="NCBI Taxonomy" id="592028"/>
    <lineage>
        <taxon>Bacteria</taxon>
        <taxon>Bacillati</taxon>
        <taxon>Bacillota</taxon>
        <taxon>Negativicutes</taxon>
        <taxon>Veillonellales</taxon>
        <taxon>Veillonellaceae</taxon>
        <taxon>Dialister</taxon>
    </lineage>
</organism>
<dbReference type="EMBL" id="ACIM02000001">
    <property type="protein sequence ID" value="EEW97199.1"/>
    <property type="molecule type" value="Genomic_DNA"/>
</dbReference>
<dbReference type="HOGENOM" id="CLU_137288_0_0_9"/>
<reference evidence="1" key="1">
    <citation type="submission" date="2009-09" db="EMBL/GenBank/DDBJ databases">
        <authorList>
            <person name="Weinstock G."/>
            <person name="Sodergren E."/>
            <person name="Clifton S."/>
            <person name="Fulton L."/>
            <person name="Fulton B."/>
            <person name="Courtney L."/>
            <person name="Fronick C."/>
            <person name="Harrison M."/>
            <person name="Strong C."/>
            <person name="Farmer C."/>
            <person name="Delahaunty K."/>
            <person name="Markovic C."/>
            <person name="Hall O."/>
            <person name="Minx P."/>
            <person name="Tomlinson C."/>
            <person name="Mitreva M."/>
            <person name="Nelson J."/>
            <person name="Hou S."/>
            <person name="Wollam A."/>
            <person name="Pepin K.H."/>
            <person name="Johnson M."/>
            <person name="Bhonagiri V."/>
            <person name="Nash W.E."/>
            <person name="Warren W."/>
            <person name="Chinwalla A."/>
            <person name="Mardis E.R."/>
            <person name="Wilson R.K."/>
        </authorList>
    </citation>
    <scope>NUCLEOTIDE SEQUENCE [LARGE SCALE GENOMIC DNA]</scope>
    <source>
        <strain evidence="1">DSM 15470</strain>
    </source>
</reference>
<dbReference type="AlphaFoldDB" id="C9LNR3"/>
<comment type="caution">
    <text evidence="1">The sequence shown here is derived from an EMBL/GenBank/DDBJ whole genome shotgun (WGS) entry which is preliminary data.</text>
</comment>
<dbReference type="GeneID" id="78277830"/>
<accession>C9LNR3</accession>
<sequence>MRWIDMHDKPVNKIENKTEEREEDTEKFYVAEEGVPLYICDQNALIAYYGSEIELNRTIVSPRGDGIYSARLPLLDVALPFLVYGRGLLFLDAYYLLAETVNNNTWRPITSVMIDIHRGKYAGLEHRYSRISVEEKGIELKNGHDGHSLRLQDVHGLKWIRL</sequence>